<organism evidence="1 2">
    <name type="scientific">Gigaspora margarita</name>
    <dbReference type="NCBI Taxonomy" id="4874"/>
    <lineage>
        <taxon>Eukaryota</taxon>
        <taxon>Fungi</taxon>
        <taxon>Fungi incertae sedis</taxon>
        <taxon>Mucoromycota</taxon>
        <taxon>Glomeromycotina</taxon>
        <taxon>Glomeromycetes</taxon>
        <taxon>Diversisporales</taxon>
        <taxon>Gigasporaceae</taxon>
        <taxon>Gigaspora</taxon>
    </lineage>
</organism>
<sequence length="82" mass="9386">MNRRIVKGDIEKVLKEADFALKAKQELVAKTQIVVTSVLGINANKILYRVKRIGEGFWWKGDKKYSFITGTSSWLKNLLDIC</sequence>
<dbReference type="Proteomes" id="UP000789901">
    <property type="component" value="Unassembled WGS sequence"/>
</dbReference>
<evidence type="ECO:0000313" key="1">
    <source>
        <dbReference type="EMBL" id="CAG8744649.1"/>
    </source>
</evidence>
<name>A0ABN7V963_GIGMA</name>
<gene>
    <name evidence="1" type="ORF">GMARGA_LOCUS15736</name>
</gene>
<protein>
    <submittedName>
        <fullName evidence="1">2433_t:CDS:1</fullName>
    </submittedName>
</protein>
<accession>A0ABN7V963</accession>
<reference evidence="1 2" key="1">
    <citation type="submission" date="2021-06" db="EMBL/GenBank/DDBJ databases">
        <authorList>
            <person name="Kallberg Y."/>
            <person name="Tangrot J."/>
            <person name="Rosling A."/>
        </authorList>
    </citation>
    <scope>NUCLEOTIDE SEQUENCE [LARGE SCALE GENOMIC DNA]</scope>
    <source>
        <strain evidence="1 2">120-4 pot B 10/14</strain>
    </source>
</reference>
<comment type="caution">
    <text evidence="1">The sequence shown here is derived from an EMBL/GenBank/DDBJ whole genome shotgun (WGS) entry which is preliminary data.</text>
</comment>
<dbReference type="EMBL" id="CAJVQB010011024">
    <property type="protein sequence ID" value="CAG8744649.1"/>
    <property type="molecule type" value="Genomic_DNA"/>
</dbReference>
<keyword evidence="2" id="KW-1185">Reference proteome</keyword>
<evidence type="ECO:0000313" key="2">
    <source>
        <dbReference type="Proteomes" id="UP000789901"/>
    </source>
</evidence>
<proteinExistence type="predicted"/>